<evidence type="ECO:0000256" key="4">
    <source>
        <dbReference type="ARBA" id="ARBA00022807"/>
    </source>
</evidence>
<dbReference type="GO" id="GO:0006508">
    <property type="term" value="P:proteolysis"/>
    <property type="evidence" value="ECO:0007669"/>
    <property type="project" value="UniProtKB-KW"/>
</dbReference>
<dbReference type="PANTHER" id="PTHR47053:SF1">
    <property type="entry name" value="MUREIN DD-ENDOPEPTIDASE MEPH-RELATED"/>
    <property type="match status" value="1"/>
</dbReference>
<feature type="domain" description="SLH" evidence="6">
    <location>
        <begin position="196"/>
        <end position="258"/>
    </location>
</feature>
<evidence type="ECO:0000313" key="9">
    <source>
        <dbReference type="Proteomes" id="UP000247416"/>
    </source>
</evidence>
<evidence type="ECO:0000256" key="1">
    <source>
        <dbReference type="ARBA" id="ARBA00007074"/>
    </source>
</evidence>
<keyword evidence="5" id="KW-0732">Signal</keyword>
<keyword evidence="2" id="KW-0645">Protease</keyword>
<dbReference type="InterPro" id="IPR001119">
    <property type="entry name" value="SLH_dom"/>
</dbReference>
<dbReference type="PROSITE" id="PS51935">
    <property type="entry name" value="NLPC_P60"/>
    <property type="match status" value="1"/>
</dbReference>
<dbReference type="PROSITE" id="PS51272">
    <property type="entry name" value="SLH"/>
    <property type="match status" value="1"/>
</dbReference>
<dbReference type="InterPro" id="IPR000064">
    <property type="entry name" value="NLP_P60_dom"/>
</dbReference>
<keyword evidence="4" id="KW-0788">Thiol protease</keyword>
<organism evidence="8 9">
    <name type="scientific">Ureibacillus chungkukjangi</name>
    <dbReference type="NCBI Taxonomy" id="1202712"/>
    <lineage>
        <taxon>Bacteria</taxon>
        <taxon>Bacillati</taxon>
        <taxon>Bacillota</taxon>
        <taxon>Bacilli</taxon>
        <taxon>Bacillales</taxon>
        <taxon>Caryophanaceae</taxon>
        <taxon>Ureibacillus</taxon>
    </lineage>
</organism>
<dbReference type="Proteomes" id="UP000247416">
    <property type="component" value="Unassembled WGS sequence"/>
</dbReference>
<dbReference type="SUPFAM" id="SSF54001">
    <property type="entry name" value="Cysteine proteinases"/>
    <property type="match status" value="1"/>
</dbReference>
<feature type="chain" id="PRO_5039166763" evidence="5">
    <location>
        <begin position="21"/>
        <end position="311"/>
    </location>
</feature>
<comment type="caution">
    <text evidence="8">The sequence shown here is derived from an EMBL/GenBank/DDBJ whole genome shotgun (WGS) entry which is preliminary data.</text>
</comment>
<keyword evidence="3" id="KW-0378">Hydrolase</keyword>
<proteinExistence type="inferred from homology"/>
<dbReference type="EMBL" id="QJTJ01000004">
    <property type="protein sequence ID" value="PYF07586.1"/>
    <property type="molecule type" value="Genomic_DNA"/>
</dbReference>
<dbReference type="AlphaFoldDB" id="A0A318TRW2"/>
<gene>
    <name evidence="8" type="ORF">BJ095_10494</name>
</gene>
<dbReference type="Pfam" id="PF00877">
    <property type="entry name" value="NLPC_P60"/>
    <property type="match status" value="1"/>
</dbReference>
<keyword evidence="9" id="KW-1185">Reference proteome</keyword>
<accession>A0A318TRW2</accession>
<feature type="signal peptide" evidence="5">
    <location>
        <begin position="1"/>
        <end position="20"/>
    </location>
</feature>
<evidence type="ECO:0000259" key="7">
    <source>
        <dbReference type="PROSITE" id="PS51935"/>
    </source>
</evidence>
<reference evidence="8 9" key="1">
    <citation type="submission" date="2018-06" db="EMBL/GenBank/DDBJ databases">
        <title>Genomic Encyclopedia of Archaeal and Bacterial Type Strains, Phase II (KMG-II): from individual species to whole genera.</title>
        <authorList>
            <person name="Goeker M."/>
        </authorList>
    </citation>
    <scope>NUCLEOTIDE SEQUENCE [LARGE SCALE GENOMIC DNA]</scope>
    <source>
        <strain evidence="8 9">KACC 16626</strain>
    </source>
</reference>
<dbReference type="Gene3D" id="3.90.1720.10">
    <property type="entry name" value="endopeptidase domain like (from Nostoc punctiforme)"/>
    <property type="match status" value="1"/>
</dbReference>
<evidence type="ECO:0000256" key="5">
    <source>
        <dbReference type="SAM" id="SignalP"/>
    </source>
</evidence>
<evidence type="ECO:0000256" key="2">
    <source>
        <dbReference type="ARBA" id="ARBA00022670"/>
    </source>
</evidence>
<evidence type="ECO:0000256" key="3">
    <source>
        <dbReference type="ARBA" id="ARBA00022801"/>
    </source>
</evidence>
<dbReference type="Pfam" id="PF00395">
    <property type="entry name" value="SLH"/>
    <property type="match status" value="2"/>
</dbReference>
<evidence type="ECO:0000313" key="8">
    <source>
        <dbReference type="EMBL" id="PYF07586.1"/>
    </source>
</evidence>
<name>A0A318TRW2_9BACL</name>
<dbReference type="RefSeq" id="WP_107932584.1">
    <property type="nucleotide sequence ID" value="NZ_PYWJ01000003.1"/>
</dbReference>
<dbReference type="PANTHER" id="PTHR47053">
    <property type="entry name" value="MUREIN DD-ENDOPEPTIDASE MEPH-RELATED"/>
    <property type="match status" value="1"/>
</dbReference>
<dbReference type="GO" id="GO:0008234">
    <property type="term" value="F:cysteine-type peptidase activity"/>
    <property type="evidence" value="ECO:0007669"/>
    <property type="project" value="UniProtKB-KW"/>
</dbReference>
<protein>
    <submittedName>
        <fullName evidence="8">S-layer family protein</fullName>
    </submittedName>
</protein>
<sequence>MKKKWLLPIFASFMVLSAFPADNVDAASPADVLSTAKKYINTPYRSGGTTASGFDCSGFTSKVFSELGITLNRTSGGQYNQGTAVSKANLQVGDLVFFNTSGKGVSHVAIYIGNSQMIGAESSEGVTISSINDPYYWGKRYVGAKRVANFEEEKVVEAVNKTAEVKNKEINFNIYASRAEVAVKIAEALGLDTTDTNTGFEDVKSTHANAGAIAAVRKAGIFSGDNGKFNPASPITRSQISLVIMNAFKLEQGNISKTFTDVKPGSKTADAIQIMASNGITSGKADGTYGLADYVTKTHLDIFVTKAKAIR</sequence>
<dbReference type="InterPro" id="IPR038765">
    <property type="entry name" value="Papain-like_cys_pep_sf"/>
</dbReference>
<feature type="domain" description="NlpC/P60" evidence="7">
    <location>
        <begin position="26"/>
        <end position="148"/>
    </location>
</feature>
<dbReference type="OrthoDB" id="9813368at2"/>
<evidence type="ECO:0000259" key="6">
    <source>
        <dbReference type="PROSITE" id="PS51272"/>
    </source>
</evidence>
<comment type="similarity">
    <text evidence="1">Belongs to the peptidase C40 family.</text>
</comment>
<dbReference type="InterPro" id="IPR051202">
    <property type="entry name" value="Peptidase_C40"/>
</dbReference>